<dbReference type="InterPro" id="IPR051560">
    <property type="entry name" value="MAM_domain-containing"/>
</dbReference>
<feature type="region of interest" description="Disordered" evidence="1">
    <location>
        <begin position="544"/>
        <end position="711"/>
    </location>
</feature>
<dbReference type="PANTHER" id="PTHR23282:SF101">
    <property type="entry name" value="MAM DOMAIN-CONTAINING PROTEIN"/>
    <property type="match status" value="1"/>
</dbReference>
<dbReference type="PRINTS" id="PR00020">
    <property type="entry name" value="MAMDOMAIN"/>
</dbReference>
<dbReference type="Gene3D" id="2.160.20.80">
    <property type="entry name" value="E3 ubiquitin-protein ligase SopA"/>
    <property type="match status" value="1"/>
</dbReference>
<reference evidence="3 4" key="1">
    <citation type="journal article" date="2023" name="Sci. Data">
        <title>Genome assembly of the Korean intertidal mud-creeper Batillaria attramentaria.</title>
        <authorList>
            <person name="Patra A.K."/>
            <person name="Ho P.T."/>
            <person name="Jun S."/>
            <person name="Lee S.J."/>
            <person name="Kim Y."/>
            <person name="Won Y.J."/>
        </authorList>
    </citation>
    <scope>NUCLEOTIDE SEQUENCE [LARGE SCALE GENOMIC DNA]</scope>
    <source>
        <strain evidence="3">Wonlab-2016</strain>
    </source>
</reference>
<dbReference type="EMBL" id="JACVVK020000316">
    <property type="protein sequence ID" value="KAK7478855.1"/>
    <property type="molecule type" value="Genomic_DNA"/>
</dbReference>
<dbReference type="InterPro" id="IPR013320">
    <property type="entry name" value="ConA-like_dom_sf"/>
</dbReference>
<evidence type="ECO:0000256" key="1">
    <source>
        <dbReference type="SAM" id="MobiDB-lite"/>
    </source>
</evidence>
<dbReference type="AlphaFoldDB" id="A0ABD0JW85"/>
<name>A0ABD0JW85_9CAEN</name>
<evidence type="ECO:0000313" key="4">
    <source>
        <dbReference type="Proteomes" id="UP001519460"/>
    </source>
</evidence>
<dbReference type="CDD" id="cd06263">
    <property type="entry name" value="MAM"/>
    <property type="match status" value="2"/>
</dbReference>
<accession>A0ABD0JW85</accession>
<gene>
    <name evidence="3" type="ORF">BaRGS_00029954</name>
</gene>
<feature type="compositionally biased region" description="Low complexity" evidence="1">
    <location>
        <begin position="544"/>
        <end position="700"/>
    </location>
</feature>
<dbReference type="SUPFAM" id="SSF141571">
    <property type="entry name" value="Pentapeptide repeat-like"/>
    <property type="match status" value="1"/>
</dbReference>
<feature type="non-terminal residue" evidence="3">
    <location>
        <position position="711"/>
    </location>
</feature>
<feature type="region of interest" description="Disordered" evidence="1">
    <location>
        <begin position="26"/>
        <end position="45"/>
    </location>
</feature>
<feature type="non-terminal residue" evidence="3">
    <location>
        <position position="1"/>
    </location>
</feature>
<dbReference type="PANTHER" id="PTHR23282">
    <property type="entry name" value="APICAL ENDOSOMAL GLYCOPROTEIN PRECURSOR"/>
    <property type="match status" value="1"/>
</dbReference>
<dbReference type="PROSITE" id="PS50060">
    <property type="entry name" value="MAM_2"/>
    <property type="match status" value="2"/>
</dbReference>
<protein>
    <recommendedName>
        <fullName evidence="2">MAM domain-containing protein</fullName>
    </recommendedName>
</protein>
<feature type="domain" description="MAM" evidence="2">
    <location>
        <begin position="53"/>
        <end position="184"/>
    </location>
</feature>
<feature type="domain" description="MAM" evidence="2">
    <location>
        <begin position="342"/>
        <end position="521"/>
    </location>
</feature>
<dbReference type="Gene3D" id="2.60.120.200">
    <property type="match status" value="2"/>
</dbReference>
<evidence type="ECO:0000313" key="3">
    <source>
        <dbReference type="EMBL" id="KAK7478855.1"/>
    </source>
</evidence>
<proteinExistence type="predicted"/>
<dbReference type="SUPFAM" id="SSF49899">
    <property type="entry name" value="Concanavalin A-like lectins/glucanases"/>
    <property type="match status" value="2"/>
</dbReference>
<sequence>ILWEASRGPGYQSDIAIDDVSTAVGRCPASLPEPPPGLPPTTTAQPPVSTKTLVCDFNSPGICGYEQLTTDDFNWTQKFGQTPSSNTGPSGSAPADKYMYLETSWRDPGSTAELLSPLFTPSTAEFCLHFFYNMYGWGMGSLTVFSLPNGDPNNLVKLWSLSGNQGQGWKRVSLNVDGSTPVKLSCAINCAYILTRHAWPVPSSHVTLGLSHPHTSRLAYPILTRHARPVPSSHVTLGLSHPHTSRLACPLLTRHAWPVPSSHVTLDLSPPHTSRLACPILTRHAWPVPSSHVTLDLSPPHTSRLTCPILTRHAWPVPSSHVTLGLSPPHTSRLTCPLLTPASCDFELPTICGYTQETGDDFDWTRHRGRTASSSTGPTGDHTTGTGYYMYFETSEFTSPLVNAGDRAVLLSPHIKHHGVSCVTFWYNMYGSSMGTLNVYTQEGNNQRTVEFTRSGNQWQGWKKGTFEVDIVGVYKQYWDRMLTVLSHMLAELVFEGIDGSSYRGDMAIDDVLVVPGNCPATEVIHLGVNIITFVFDHNSANYSSANHSSTNHSSANHSSTNHSSTNHSSTNHSSTNHSSTNHSSTNHSSANHSSTNHSSANHSSANHSSTNHPSTNHSSANHSSTNHSSTNHSSANHSSTNHSSTNHSSAHSSTNHSSANHSGANHSGANHSSTNHSSTNHSSANHSSTNHSSTNNSSTRGYNSEAFRSR</sequence>
<dbReference type="InterPro" id="IPR000998">
    <property type="entry name" value="MAM_dom"/>
</dbReference>
<comment type="caution">
    <text evidence="3">The sequence shown here is derived from an EMBL/GenBank/DDBJ whole genome shotgun (WGS) entry which is preliminary data.</text>
</comment>
<dbReference type="Pfam" id="PF00629">
    <property type="entry name" value="MAM"/>
    <property type="match status" value="2"/>
</dbReference>
<evidence type="ECO:0000259" key="2">
    <source>
        <dbReference type="PROSITE" id="PS50060"/>
    </source>
</evidence>
<organism evidence="3 4">
    <name type="scientific">Batillaria attramentaria</name>
    <dbReference type="NCBI Taxonomy" id="370345"/>
    <lineage>
        <taxon>Eukaryota</taxon>
        <taxon>Metazoa</taxon>
        <taxon>Spiralia</taxon>
        <taxon>Lophotrochozoa</taxon>
        <taxon>Mollusca</taxon>
        <taxon>Gastropoda</taxon>
        <taxon>Caenogastropoda</taxon>
        <taxon>Sorbeoconcha</taxon>
        <taxon>Cerithioidea</taxon>
        <taxon>Batillariidae</taxon>
        <taxon>Batillaria</taxon>
    </lineage>
</organism>
<dbReference type="Proteomes" id="UP001519460">
    <property type="component" value="Unassembled WGS sequence"/>
</dbReference>
<dbReference type="SMART" id="SM00137">
    <property type="entry name" value="MAM"/>
    <property type="match status" value="2"/>
</dbReference>
<keyword evidence="4" id="KW-1185">Reference proteome</keyword>